<dbReference type="InterPro" id="IPR043831">
    <property type="entry name" value="DUF5808"/>
</dbReference>
<feature type="transmembrane region" description="Helical" evidence="1">
    <location>
        <begin position="112"/>
        <end position="134"/>
    </location>
</feature>
<feature type="domain" description="DUF1648" evidence="2">
    <location>
        <begin position="25"/>
        <end position="72"/>
    </location>
</feature>
<gene>
    <name evidence="4" type="ORF">LJ752_01840</name>
</gene>
<proteinExistence type="predicted"/>
<keyword evidence="1" id="KW-0812">Transmembrane</keyword>
<comment type="caution">
    <text evidence="4">The sequence shown here is derived from an EMBL/GenBank/DDBJ whole genome shotgun (WGS) entry which is preliminary data.</text>
</comment>
<feature type="transmembrane region" description="Helical" evidence="1">
    <location>
        <begin position="227"/>
        <end position="248"/>
    </location>
</feature>
<keyword evidence="5" id="KW-1185">Reference proteome</keyword>
<organism evidence="4 5">
    <name type="scientific">Arthrobacter gengyunqii</name>
    <dbReference type="NCBI Taxonomy" id="2886940"/>
    <lineage>
        <taxon>Bacteria</taxon>
        <taxon>Bacillati</taxon>
        <taxon>Actinomycetota</taxon>
        <taxon>Actinomycetes</taxon>
        <taxon>Micrococcales</taxon>
        <taxon>Micrococcaceae</taxon>
        <taxon>Arthrobacter</taxon>
    </lineage>
</organism>
<dbReference type="PANTHER" id="PTHR37810">
    <property type="entry name" value="IMMUNITY PROTEIN SDPI"/>
    <property type="match status" value="1"/>
</dbReference>
<dbReference type="Pfam" id="PF19124">
    <property type="entry name" value="DUF5808"/>
    <property type="match status" value="1"/>
</dbReference>
<feature type="domain" description="DUF5808" evidence="3">
    <location>
        <begin position="199"/>
        <end position="225"/>
    </location>
</feature>
<dbReference type="EMBL" id="JAJFZQ010000002">
    <property type="protein sequence ID" value="MCC3264784.1"/>
    <property type="molecule type" value="Genomic_DNA"/>
</dbReference>
<feature type="transmembrane region" description="Helical" evidence="1">
    <location>
        <begin position="16"/>
        <end position="38"/>
    </location>
</feature>
<keyword evidence="1" id="KW-1133">Transmembrane helix</keyword>
<evidence type="ECO:0000259" key="2">
    <source>
        <dbReference type="Pfam" id="PF07853"/>
    </source>
</evidence>
<keyword evidence="1" id="KW-0472">Membrane</keyword>
<reference evidence="4" key="1">
    <citation type="submission" date="2021-10" db="EMBL/GenBank/DDBJ databases">
        <title>Novel species in genus Arthrobacter.</title>
        <authorList>
            <person name="Liu Y."/>
        </authorList>
    </citation>
    <scope>NUCLEOTIDE SEQUENCE</scope>
    <source>
        <strain evidence="4">Zg-Y786</strain>
    </source>
</reference>
<name>A0ABS8GDU0_9MICC</name>
<evidence type="ECO:0000313" key="4">
    <source>
        <dbReference type="EMBL" id="MCC3264784.1"/>
    </source>
</evidence>
<dbReference type="Pfam" id="PF07853">
    <property type="entry name" value="DUF1648"/>
    <property type="match status" value="1"/>
</dbReference>
<evidence type="ECO:0000256" key="1">
    <source>
        <dbReference type="SAM" id="Phobius"/>
    </source>
</evidence>
<feature type="transmembrane region" description="Helical" evidence="1">
    <location>
        <begin position="146"/>
        <end position="164"/>
    </location>
</feature>
<dbReference type="PANTHER" id="PTHR37810:SF5">
    <property type="entry name" value="IMMUNITY PROTEIN SDPI"/>
    <property type="match status" value="1"/>
</dbReference>
<feature type="transmembrane region" description="Helical" evidence="1">
    <location>
        <begin position="66"/>
        <end position="91"/>
    </location>
</feature>
<dbReference type="Proteomes" id="UP001139168">
    <property type="component" value="Unassembled WGS sequence"/>
</dbReference>
<dbReference type="RefSeq" id="WP_227889643.1">
    <property type="nucleotide sequence ID" value="NZ_JAJFZQ010000002.1"/>
</dbReference>
<sequence>MEAETDVKIPRNRAGVWLIHAAAALILIPCFAYGAMIYESLPETIPTHWGAGGTPAPWADKSFGSVFAPLLIGAGTSVFLVLIAAAVPLMVPPSQDATAWELWRREGMIRGTVATMGGVSALTAALVGLLSVAGWRNPDALPMGPVLILLALILAVVFVAYTLSSRWARRSALKSGVMPTAQEQEEDKLWTVGGLYNNPDDPHILVPKRSGSGTGMTVNVGNAKGRAAVVVFLGLFVGVPLVFGVFAVV</sequence>
<evidence type="ECO:0000259" key="3">
    <source>
        <dbReference type="Pfam" id="PF19124"/>
    </source>
</evidence>
<evidence type="ECO:0000313" key="5">
    <source>
        <dbReference type="Proteomes" id="UP001139168"/>
    </source>
</evidence>
<dbReference type="InterPro" id="IPR012867">
    <property type="entry name" value="DUF1648"/>
</dbReference>
<protein>
    <submittedName>
        <fullName evidence="4">DUF1648 domain-containing protein</fullName>
    </submittedName>
</protein>
<accession>A0ABS8GDU0</accession>